<evidence type="ECO:0000313" key="3">
    <source>
        <dbReference type="Proteomes" id="UP000184603"/>
    </source>
</evidence>
<reference evidence="2 3" key="1">
    <citation type="submission" date="2016-12" db="EMBL/GenBank/DDBJ databases">
        <authorList>
            <person name="Song W.-J."/>
            <person name="Kurnit D.M."/>
        </authorList>
    </citation>
    <scope>NUCLEOTIDE SEQUENCE [LARGE SCALE GENOMIC DNA]</scope>
    <source>
        <strain evidence="2 3">DSM 18488</strain>
    </source>
</reference>
<dbReference type="OrthoDB" id="5449868at2"/>
<sequence>MKKYFSAIVCGCLVSILASCSSQQGTTDSPRQLVVKPVNCIAVLPSRMGEDEDISRVGGRTDNVRRGAEYADTVIRQELAGQPKIQMVSGEGMESLGGIIVEAAANTGCEGVMVATVYKFRQRAGSTMAADEPASTSFDIRIYDAVTKNVLWAADFSETQESLFSNIFSFGKAQSRGFQWITVEELMAQGLKERLSQCPYLKTE</sequence>
<evidence type="ECO:0008006" key="4">
    <source>
        <dbReference type="Google" id="ProtNLM"/>
    </source>
</evidence>
<name>A0A1M7YHR8_9BACT</name>
<keyword evidence="1" id="KW-0732">Signal</keyword>
<accession>A0A1M7YHR8</accession>
<dbReference type="Proteomes" id="UP000184603">
    <property type="component" value="Unassembled WGS sequence"/>
</dbReference>
<keyword evidence="3" id="KW-1185">Reference proteome</keyword>
<proteinExistence type="predicted"/>
<evidence type="ECO:0000313" key="2">
    <source>
        <dbReference type="EMBL" id="SHO52195.1"/>
    </source>
</evidence>
<protein>
    <recommendedName>
        <fullName evidence="4">Lipoprotein</fullName>
    </recommendedName>
</protein>
<organism evidence="2 3">
    <name type="scientific">Desulfopila aestuarii DSM 18488</name>
    <dbReference type="NCBI Taxonomy" id="1121416"/>
    <lineage>
        <taxon>Bacteria</taxon>
        <taxon>Pseudomonadati</taxon>
        <taxon>Thermodesulfobacteriota</taxon>
        <taxon>Desulfobulbia</taxon>
        <taxon>Desulfobulbales</taxon>
        <taxon>Desulfocapsaceae</taxon>
        <taxon>Desulfopila</taxon>
    </lineage>
</organism>
<feature type="chain" id="PRO_5012952346" description="Lipoprotein" evidence="1">
    <location>
        <begin position="25"/>
        <end position="204"/>
    </location>
</feature>
<feature type="signal peptide" evidence="1">
    <location>
        <begin position="1"/>
        <end position="24"/>
    </location>
</feature>
<dbReference type="STRING" id="1121416.SAMN02745220_04408"/>
<dbReference type="RefSeq" id="WP_073615819.1">
    <property type="nucleotide sequence ID" value="NZ_FRFE01000032.1"/>
</dbReference>
<evidence type="ECO:0000256" key="1">
    <source>
        <dbReference type="SAM" id="SignalP"/>
    </source>
</evidence>
<dbReference type="AlphaFoldDB" id="A0A1M7YHR8"/>
<dbReference type="EMBL" id="FRFE01000032">
    <property type="protein sequence ID" value="SHO52195.1"/>
    <property type="molecule type" value="Genomic_DNA"/>
</dbReference>
<dbReference type="PROSITE" id="PS51257">
    <property type="entry name" value="PROKAR_LIPOPROTEIN"/>
    <property type="match status" value="1"/>
</dbReference>
<gene>
    <name evidence="2" type="ORF">SAMN02745220_04408</name>
</gene>